<dbReference type="OrthoDB" id="9858457at2"/>
<dbReference type="Proteomes" id="UP000093482">
    <property type="component" value="Unassembled WGS sequence"/>
</dbReference>
<keyword evidence="1" id="KW-1133">Transmembrane helix</keyword>
<reference evidence="2 3" key="1">
    <citation type="submission" date="2016-07" db="EMBL/GenBank/DDBJ databases">
        <title>Caryophanon latum genome sequencing.</title>
        <authorList>
            <person name="Verma A."/>
            <person name="Pal Y."/>
            <person name="Krishnamurthi S."/>
        </authorList>
    </citation>
    <scope>NUCLEOTIDE SEQUENCE [LARGE SCALE GENOMIC DNA]</scope>
    <source>
        <strain evidence="2 3">DSM 14151</strain>
    </source>
</reference>
<evidence type="ECO:0000256" key="1">
    <source>
        <dbReference type="SAM" id="Phobius"/>
    </source>
</evidence>
<gene>
    <name evidence="2" type="ORF">A6K76_12850</name>
</gene>
<protein>
    <submittedName>
        <fullName evidence="2">Uncharacterized protein</fullName>
    </submittedName>
</protein>
<feature type="transmembrane region" description="Helical" evidence="1">
    <location>
        <begin position="79"/>
        <end position="99"/>
    </location>
</feature>
<organism evidence="2 3">
    <name type="scientific">Caryophanon latum</name>
    <dbReference type="NCBI Taxonomy" id="33977"/>
    <lineage>
        <taxon>Bacteria</taxon>
        <taxon>Bacillati</taxon>
        <taxon>Bacillota</taxon>
        <taxon>Bacilli</taxon>
        <taxon>Bacillales</taxon>
        <taxon>Caryophanaceae</taxon>
        <taxon>Caryophanon</taxon>
    </lineage>
</organism>
<comment type="caution">
    <text evidence="2">The sequence shown here is derived from an EMBL/GenBank/DDBJ whole genome shotgun (WGS) entry which is preliminary data.</text>
</comment>
<keyword evidence="1" id="KW-0472">Membrane</keyword>
<feature type="transmembrane region" description="Helical" evidence="1">
    <location>
        <begin position="6"/>
        <end position="28"/>
    </location>
</feature>
<dbReference type="RefSeq" id="WP_066465278.1">
    <property type="nucleotide sequence ID" value="NZ_MATO01000044.1"/>
</dbReference>
<feature type="transmembrane region" description="Helical" evidence="1">
    <location>
        <begin position="40"/>
        <end position="67"/>
    </location>
</feature>
<accession>A0A1C0YPZ8</accession>
<evidence type="ECO:0000313" key="3">
    <source>
        <dbReference type="Proteomes" id="UP000093482"/>
    </source>
</evidence>
<evidence type="ECO:0000313" key="2">
    <source>
        <dbReference type="EMBL" id="OCS89233.1"/>
    </source>
</evidence>
<proteinExistence type="predicted"/>
<name>A0A1C0YPZ8_9BACL</name>
<keyword evidence="3" id="KW-1185">Reference proteome</keyword>
<keyword evidence="1" id="KW-0812">Transmembrane</keyword>
<dbReference type="EMBL" id="MATO01000044">
    <property type="protein sequence ID" value="OCS89233.1"/>
    <property type="molecule type" value="Genomic_DNA"/>
</dbReference>
<dbReference type="AlphaFoldDB" id="A0A1C0YPZ8"/>
<sequence>MNRFGFVVYCVVSVVLTIGYGSLMNVMLQAMFDASVMTTTFKLFAIVMFPSTFALFMLMVFLTYHFIARAMNMYVDLKWALYPIGVQWVVVAIYIALLVF</sequence>